<keyword evidence="1" id="KW-0548">Nucleotidyltransferase</keyword>
<protein>
    <submittedName>
        <fullName evidence="1">Nicotinate-nucleotide adenylyltransferase</fullName>
    </submittedName>
</protein>
<reference evidence="2" key="1">
    <citation type="journal article" date="2019" name="Int. J. Syst. Evol. Microbiol.">
        <title>The Global Catalogue of Microorganisms (GCM) 10K type strain sequencing project: providing services to taxonomists for standard genome sequencing and annotation.</title>
        <authorList>
            <consortium name="The Broad Institute Genomics Platform"/>
            <consortium name="The Broad Institute Genome Sequencing Center for Infectious Disease"/>
            <person name="Wu L."/>
            <person name="Ma J."/>
        </authorList>
    </citation>
    <scope>NUCLEOTIDE SEQUENCE [LARGE SCALE GENOMIC DNA]</scope>
    <source>
        <strain evidence="2">CCUG 62952</strain>
    </source>
</reference>
<dbReference type="SUPFAM" id="SSF160574">
    <property type="entry name" value="BT0923-like"/>
    <property type="match status" value="1"/>
</dbReference>
<dbReference type="RefSeq" id="WP_386405333.1">
    <property type="nucleotide sequence ID" value="NZ_JBHTJH010000004.1"/>
</dbReference>
<proteinExistence type="predicted"/>
<dbReference type="GO" id="GO:0016779">
    <property type="term" value="F:nucleotidyltransferase activity"/>
    <property type="evidence" value="ECO:0007669"/>
    <property type="project" value="UniProtKB-KW"/>
</dbReference>
<comment type="caution">
    <text evidence="1">The sequence shown here is derived from an EMBL/GenBank/DDBJ whole genome shotgun (WGS) entry which is preliminary data.</text>
</comment>
<dbReference type="Gene3D" id="3.10.450.360">
    <property type="match status" value="1"/>
</dbReference>
<evidence type="ECO:0000313" key="2">
    <source>
        <dbReference type="Proteomes" id="UP001596978"/>
    </source>
</evidence>
<organism evidence="1 2">
    <name type="scientific">Sungkyunkwania multivorans</name>
    <dbReference type="NCBI Taxonomy" id="1173618"/>
    <lineage>
        <taxon>Bacteria</taxon>
        <taxon>Pseudomonadati</taxon>
        <taxon>Bacteroidota</taxon>
        <taxon>Flavobacteriia</taxon>
        <taxon>Flavobacteriales</taxon>
        <taxon>Flavobacteriaceae</taxon>
        <taxon>Sungkyunkwania</taxon>
    </lineage>
</organism>
<gene>
    <name evidence="1" type="ORF">ACFQ1M_05965</name>
</gene>
<dbReference type="Proteomes" id="UP001596978">
    <property type="component" value="Unassembled WGS sequence"/>
</dbReference>
<dbReference type="EMBL" id="JBHTJH010000004">
    <property type="protein sequence ID" value="MFD0861744.1"/>
    <property type="molecule type" value="Genomic_DNA"/>
</dbReference>
<keyword evidence="1" id="KW-0808">Transferase</keyword>
<accession>A0ABW3CWR3</accession>
<name>A0ABW3CWR3_9FLAO</name>
<keyword evidence="2" id="KW-1185">Reference proteome</keyword>
<sequence>MRKLILTLLAFGMIVPMIAQIIKEETLSEVTVMAVNYKYLDNVQSESAAVPVKMLEKKVATYDLKGSELYQDDYDLYQVSFYIPEGKIVAAYDKDGKIIRTIEKFENVRLPKTIMMALTERFPNWKVAKDVYRVSYHNKKGTDKKYKIILENGDKRIRVKTDAAGNFL</sequence>
<evidence type="ECO:0000313" key="1">
    <source>
        <dbReference type="EMBL" id="MFD0861744.1"/>
    </source>
</evidence>